<dbReference type="GeneID" id="105989049"/>
<evidence type="ECO:0000313" key="2">
    <source>
        <dbReference type="Proteomes" id="UP000081671"/>
    </source>
</evidence>
<proteinExistence type="predicted"/>
<accession>A0A1S3FK83</accession>
<dbReference type="KEGG" id="dord:105989049"/>
<sequence length="373" mass="38214">MGLPIFGEPFCDDAAGRGGWLDKGELLGRVRPPGLGGGGVAGSGGQVRNAVCWAASIFRGRGEGEEQTQGCQQGAQERPSLGGLDGVGGGHEEDRPPAATSSSTAIHIEAGSWVSLAGPQRGPGQSVEDRRAGKKGSTQPTASPEGGPVAVGGGLQRDSRSKEAAVGPACGHSTPARGTAAQGLARRGPTVDLFTLYALTAQPLGLARQDSTRGVKGMGQSQTRRGRRGRVSAISGEGGRGAGRARPGYRWRAARYRPPEPTAKAGLTGSDRGATGASHARTGGEARSPAGVDGPVSLKGQDVSAMNLLERYDMVRCDGEGRGETAVQLSGTTWLAPQAGGSHNQRLFLSFSERAHTHTAALWAHPSPSNPSR</sequence>
<reference evidence="3" key="1">
    <citation type="submission" date="2025-08" db="UniProtKB">
        <authorList>
            <consortium name="RefSeq"/>
        </authorList>
    </citation>
    <scope>IDENTIFICATION</scope>
    <source>
        <tissue evidence="3">Kidney</tissue>
    </source>
</reference>
<evidence type="ECO:0000313" key="3">
    <source>
        <dbReference type="RefSeq" id="XP_012876312.1"/>
    </source>
</evidence>
<organism evidence="2 3">
    <name type="scientific">Dipodomys ordii</name>
    <name type="common">Ord's kangaroo rat</name>
    <dbReference type="NCBI Taxonomy" id="10020"/>
    <lineage>
        <taxon>Eukaryota</taxon>
        <taxon>Metazoa</taxon>
        <taxon>Chordata</taxon>
        <taxon>Craniata</taxon>
        <taxon>Vertebrata</taxon>
        <taxon>Euteleostomi</taxon>
        <taxon>Mammalia</taxon>
        <taxon>Eutheria</taxon>
        <taxon>Euarchontoglires</taxon>
        <taxon>Glires</taxon>
        <taxon>Rodentia</taxon>
        <taxon>Castorimorpha</taxon>
        <taxon>Heteromyidae</taxon>
        <taxon>Dipodomyinae</taxon>
        <taxon>Dipodomys</taxon>
    </lineage>
</organism>
<gene>
    <name evidence="3" type="primary">LOC105989049</name>
</gene>
<keyword evidence="2" id="KW-1185">Reference proteome</keyword>
<feature type="region of interest" description="Disordered" evidence="1">
    <location>
        <begin position="210"/>
        <end position="298"/>
    </location>
</feature>
<dbReference type="Proteomes" id="UP000081671">
    <property type="component" value="Unplaced"/>
</dbReference>
<dbReference type="InParanoid" id="A0A1S3FK83"/>
<dbReference type="AlphaFoldDB" id="A0A1S3FK83"/>
<feature type="compositionally biased region" description="Low complexity" evidence="1">
    <location>
        <begin position="67"/>
        <end position="82"/>
    </location>
</feature>
<evidence type="ECO:0000256" key="1">
    <source>
        <dbReference type="SAM" id="MobiDB-lite"/>
    </source>
</evidence>
<protein>
    <submittedName>
        <fullName evidence="3">Uncharacterized protein LOC105989049</fullName>
    </submittedName>
</protein>
<feature type="region of interest" description="Disordered" evidence="1">
    <location>
        <begin position="64"/>
        <end position="184"/>
    </location>
</feature>
<dbReference type="RefSeq" id="XP_012876312.1">
    <property type="nucleotide sequence ID" value="XM_013020858.1"/>
</dbReference>
<name>A0A1S3FK83_DIPOR</name>